<evidence type="ECO:0000313" key="6">
    <source>
        <dbReference type="EMBL" id="BDI28125.1"/>
    </source>
</evidence>
<proteinExistence type="predicted"/>
<evidence type="ECO:0000313" key="7">
    <source>
        <dbReference type="Proteomes" id="UP000287394"/>
    </source>
</evidence>
<evidence type="ECO:0000256" key="3">
    <source>
        <dbReference type="ARBA" id="ARBA00022968"/>
    </source>
</evidence>
<dbReference type="Proteomes" id="UP000287394">
    <property type="component" value="Chromosome"/>
</dbReference>
<dbReference type="InterPro" id="IPR050553">
    <property type="entry name" value="Thioredoxin_ResA/DsbE_sf"/>
</dbReference>
<keyword evidence="4" id="KW-1015">Disulfide bond</keyword>
<organism evidence="6 7">
    <name type="scientific">Capsulimonas corticalis</name>
    <dbReference type="NCBI Taxonomy" id="2219043"/>
    <lineage>
        <taxon>Bacteria</taxon>
        <taxon>Bacillati</taxon>
        <taxon>Armatimonadota</taxon>
        <taxon>Armatimonadia</taxon>
        <taxon>Capsulimonadales</taxon>
        <taxon>Capsulimonadaceae</taxon>
        <taxon>Capsulimonas</taxon>
    </lineage>
</organism>
<dbReference type="InterPro" id="IPR036249">
    <property type="entry name" value="Thioredoxin-like_sf"/>
</dbReference>
<dbReference type="CDD" id="cd02966">
    <property type="entry name" value="TlpA_like_family"/>
    <property type="match status" value="1"/>
</dbReference>
<keyword evidence="3" id="KW-0735">Signal-anchor</keyword>
<dbReference type="PANTHER" id="PTHR42852">
    <property type="entry name" value="THIOL:DISULFIDE INTERCHANGE PROTEIN DSBE"/>
    <property type="match status" value="1"/>
</dbReference>
<dbReference type="GO" id="GO:0017004">
    <property type="term" value="P:cytochrome complex assembly"/>
    <property type="evidence" value="ECO:0007669"/>
    <property type="project" value="UniProtKB-KW"/>
</dbReference>
<evidence type="ECO:0000256" key="1">
    <source>
        <dbReference type="ARBA" id="ARBA00004196"/>
    </source>
</evidence>
<dbReference type="RefSeq" id="WP_165863990.1">
    <property type="nucleotide sequence ID" value="NZ_AP025739.1"/>
</dbReference>
<dbReference type="Pfam" id="PF00578">
    <property type="entry name" value="AhpC-TSA"/>
    <property type="match status" value="1"/>
</dbReference>
<evidence type="ECO:0000256" key="2">
    <source>
        <dbReference type="ARBA" id="ARBA00022748"/>
    </source>
</evidence>
<dbReference type="GO" id="GO:0016491">
    <property type="term" value="F:oxidoreductase activity"/>
    <property type="evidence" value="ECO:0007669"/>
    <property type="project" value="InterPro"/>
</dbReference>
<sequence length="422" mass="46363">MANDRRAAGALVILLCVAVPAHQASASPRIDPQALAVLREAAETARKARGVAADFVDVSCFTSGVREIHKGSLRYLKPHYWRIDGLRTEEGAHRRLQHGEVTVSASDGKSDWISDGGGRYMQFSSNPPISSEGREFQQASGFLDETQYVINRLHAQQRTGTFVSLVYAGKKNWDGASFPVIQWTHREIAGAAPDAANASHEGKIYRDEIYIGSDRLVHRVVTTTQGRTLYDFTIRRVKLDPMMSARDFAFSAPRGEKPQAPQEETSPVLPAGTAAPDFLATTPDGRAVHLSDYKGKPVILDFWATWCMPCQYALPYLQQVYDRVKDRGVACLAICVYDKKTEFAQWLQMHKTYTFASVYSPPGPGGSDPVASAYHLTSIPAQLVIDKDGKVSSSHVGYSDGYRLEAALANLGVDANAPESRR</sequence>
<evidence type="ECO:0000256" key="4">
    <source>
        <dbReference type="ARBA" id="ARBA00023157"/>
    </source>
</evidence>
<keyword evidence="3" id="KW-0812">Transmembrane</keyword>
<dbReference type="SUPFAM" id="SSF52833">
    <property type="entry name" value="Thioredoxin-like"/>
    <property type="match status" value="1"/>
</dbReference>
<dbReference type="GO" id="GO:0016209">
    <property type="term" value="F:antioxidant activity"/>
    <property type="evidence" value="ECO:0007669"/>
    <property type="project" value="InterPro"/>
</dbReference>
<keyword evidence="5" id="KW-0676">Redox-active center</keyword>
<dbReference type="InterPro" id="IPR000866">
    <property type="entry name" value="AhpC/TSA"/>
</dbReference>
<dbReference type="GO" id="GO:0030313">
    <property type="term" value="C:cell envelope"/>
    <property type="evidence" value="ECO:0007669"/>
    <property type="project" value="UniProtKB-SubCell"/>
</dbReference>
<dbReference type="InterPro" id="IPR013766">
    <property type="entry name" value="Thioredoxin_domain"/>
</dbReference>
<evidence type="ECO:0000256" key="5">
    <source>
        <dbReference type="ARBA" id="ARBA00023284"/>
    </source>
</evidence>
<protein>
    <submittedName>
        <fullName evidence="6">Uncharacterized protein</fullName>
    </submittedName>
</protein>
<name>A0A402CRI8_9BACT</name>
<dbReference type="PROSITE" id="PS51352">
    <property type="entry name" value="THIOREDOXIN_2"/>
    <property type="match status" value="1"/>
</dbReference>
<dbReference type="PANTHER" id="PTHR42852:SF6">
    <property type="entry name" value="THIOL:DISULFIDE INTERCHANGE PROTEIN DSBE"/>
    <property type="match status" value="1"/>
</dbReference>
<reference evidence="6 7" key="1">
    <citation type="journal article" date="2019" name="Int. J. Syst. Evol. Microbiol.">
        <title>Capsulimonas corticalis gen. nov., sp. nov., an aerobic capsulated bacterium, of a novel bacterial order, Capsulimonadales ord. nov., of the class Armatimonadia of the phylum Armatimonadetes.</title>
        <authorList>
            <person name="Li J."/>
            <person name="Kudo C."/>
            <person name="Tonouchi A."/>
        </authorList>
    </citation>
    <scope>NUCLEOTIDE SEQUENCE [LARGE SCALE GENOMIC DNA]</scope>
    <source>
        <strain evidence="6 7">AX-7</strain>
    </source>
</reference>
<accession>A0A402CRI8</accession>
<dbReference type="AlphaFoldDB" id="A0A402CRI8"/>
<dbReference type="KEGG" id="ccot:CCAX7_001760"/>
<dbReference type="Gene3D" id="3.40.30.10">
    <property type="entry name" value="Glutaredoxin"/>
    <property type="match status" value="1"/>
</dbReference>
<keyword evidence="2" id="KW-0201">Cytochrome c-type biogenesis</keyword>
<keyword evidence="7" id="KW-1185">Reference proteome</keyword>
<gene>
    <name evidence="6" type="ORF">CCAX7_001760</name>
</gene>
<dbReference type="EMBL" id="AP025739">
    <property type="protein sequence ID" value="BDI28125.1"/>
    <property type="molecule type" value="Genomic_DNA"/>
</dbReference>
<comment type="subcellular location">
    <subcellularLocation>
        <location evidence="1">Cell envelope</location>
    </subcellularLocation>
</comment>